<feature type="compositionally biased region" description="Basic and acidic residues" evidence="1">
    <location>
        <begin position="1"/>
        <end position="12"/>
    </location>
</feature>
<dbReference type="InParanoid" id="F0X7F1"/>
<accession>F0X7F1</accession>
<dbReference type="HOGENOM" id="CLU_1555417_0_0_1"/>
<dbReference type="Proteomes" id="UP000007796">
    <property type="component" value="Unassembled WGS sequence"/>
</dbReference>
<evidence type="ECO:0000256" key="1">
    <source>
        <dbReference type="SAM" id="MobiDB-lite"/>
    </source>
</evidence>
<dbReference type="RefSeq" id="XP_014175933.1">
    <property type="nucleotide sequence ID" value="XM_014320458.1"/>
</dbReference>
<reference evidence="2 3" key="1">
    <citation type="journal article" date="2011" name="Proc. Natl. Acad. Sci. U.S.A.">
        <title>Genome and transcriptome analyses of the mountain pine beetle-fungal symbiont Grosmannia clavigera, a lodgepole pine pathogen.</title>
        <authorList>
            <person name="DiGuistini S."/>
            <person name="Wang Y."/>
            <person name="Liao N.Y."/>
            <person name="Taylor G."/>
            <person name="Tanguay P."/>
            <person name="Feau N."/>
            <person name="Henrissat B."/>
            <person name="Chan S.K."/>
            <person name="Hesse-Orce U."/>
            <person name="Alamouti S.M."/>
            <person name="Tsui C.K.M."/>
            <person name="Docking R.T."/>
            <person name="Levasseur A."/>
            <person name="Haridas S."/>
            <person name="Robertson G."/>
            <person name="Birol I."/>
            <person name="Holt R.A."/>
            <person name="Marra M.A."/>
            <person name="Hamelin R.C."/>
            <person name="Hirst M."/>
            <person name="Jones S.J.M."/>
            <person name="Bohlmann J."/>
            <person name="Breuil C."/>
        </authorList>
    </citation>
    <scope>NUCLEOTIDE SEQUENCE [LARGE SCALE GENOMIC DNA]</scope>
    <source>
        <strain evidence="3">kw1407 / UAMH 11150</strain>
    </source>
</reference>
<organism evidence="3">
    <name type="scientific">Grosmannia clavigera (strain kw1407 / UAMH 11150)</name>
    <name type="common">Blue stain fungus</name>
    <name type="synonym">Graphiocladiella clavigera</name>
    <dbReference type="NCBI Taxonomy" id="655863"/>
    <lineage>
        <taxon>Eukaryota</taxon>
        <taxon>Fungi</taxon>
        <taxon>Dikarya</taxon>
        <taxon>Ascomycota</taxon>
        <taxon>Pezizomycotina</taxon>
        <taxon>Sordariomycetes</taxon>
        <taxon>Sordariomycetidae</taxon>
        <taxon>Ophiostomatales</taxon>
        <taxon>Ophiostomataceae</taxon>
        <taxon>Leptographium</taxon>
    </lineage>
</organism>
<keyword evidence="3" id="KW-1185">Reference proteome</keyword>
<protein>
    <submittedName>
        <fullName evidence="2">Uncharacterized protein</fullName>
    </submittedName>
</protein>
<name>F0X7F1_GROCL</name>
<dbReference type="GeneID" id="25980242"/>
<proteinExistence type="predicted"/>
<feature type="compositionally biased region" description="Polar residues" evidence="1">
    <location>
        <begin position="29"/>
        <end position="41"/>
    </location>
</feature>
<gene>
    <name evidence="2" type="ORF">CMQ_6772</name>
</gene>
<sequence>MVPSLPEDRSLDDNISATDDEKTLVSAPISENGTALTSNPASAHVPVEHIPLSDTGSSHSPTSEERSLMNSSQRSISAAARLAIVDLLAEDGENDRALREERLQLSRSEEAPWSPWVLSTPEDRFRRIQVVLKNNALPVRHDVPEPAAEHRQETLQSISSCATVEIIGLTNG</sequence>
<evidence type="ECO:0000313" key="3">
    <source>
        <dbReference type="Proteomes" id="UP000007796"/>
    </source>
</evidence>
<dbReference type="AlphaFoldDB" id="F0X7F1"/>
<evidence type="ECO:0000313" key="2">
    <source>
        <dbReference type="EMBL" id="EFX06451.1"/>
    </source>
</evidence>
<feature type="region of interest" description="Disordered" evidence="1">
    <location>
        <begin position="1"/>
        <end position="73"/>
    </location>
</feature>
<dbReference type="EMBL" id="GL629729">
    <property type="protein sequence ID" value="EFX06451.1"/>
    <property type="molecule type" value="Genomic_DNA"/>
</dbReference>